<keyword evidence="17" id="KW-1185">Reference proteome</keyword>
<comment type="pathway">
    <text evidence="13">Cell wall biogenesis; peptidoglycan biosynthesis.</text>
</comment>
<organism evidence="16 17">
    <name type="scientific">Salininema proteolyticum</name>
    <dbReference type="NCBI Taxonomy" id="1607685"/>
    <lineage>
        <taxon>Bacteria</taxon>
        <taxon>Bacillati</taxon>
        <taxon>Actinomycetota</taxon>
        <taxon>Actinomycetes</taxon>
        <taxon>Glycomycetales</taxon>
        <taxon>Glycomycetaceae</taxon>
        <taxon>Salininema</taxon>
    </lineage>
</organism>
<protein>
    <recommendedName>
        <fullName evidence="13">D-alanine--D-alanine ligase</fullName>
        <ecNumber evidence="13">6.3.2.4</ecNumber>
    </recommendedName>
    <alternativeName>
        <fullName evidence="13">D-Ala-D-Ala ligase</fullName>
    </alternativeName>
    <alternativeName>
        <fullName evidence="13">D-alanylalanine synthetase</fullName>
    </alternativeName>
</protein>
<dbReference type="Gene3D" id="3.30.470.20">
    <property type="entry name" value="ATP-grasp fold, B domain"/>
    <property type="match status" value="1"/>
</dbReference>
<dbReference type="NCBIfam" id="NF002528">
    <property type="entry name" value="PRK01966.1-4"/>
    <property type="match status" value="1"/>
</dbReference>
<keyword evidence="4 13" id="KW-0436">Ligase</keyword>
<keyword evidence="13" id="KW-0963">Cytoplasm</keyword>
<comment type="catalytic activity">
    <reaction evidence="13">
        <text>2 D-alanine + ATP = D-alanyl-D-alanine + ADP + phosphate + H(+)</text>
        <dbReference type="Rhea" id="RHEA:11224"/>
        <dbReference type="ChEBI" id="CHEBI:15378"/>
        <dbReference type="ChEBI" id="CHEBI:30616"/>
        <dbReference type="ChEBI" id="CHEBI:43474"/>
        <dbReference type="ChEBI" id="CHEBI:57416"/>
        <dbReference type="ChEBI" id="CHEBI:57822"/>
        <dbReference type="ChEBI" id="CHEBI:456216"/>
        <dbReference type="EC" id="6.3.2.4"/>
    </reaction>
</comment>
<dbReference type="Pfam" id="PF07478">
    <property type="entry name" value="Dala_Dala_lig_C"/>
    <property type="match status" value="1"/>
</dbReference>
<evidence type="ECO:0000256" key="12">
    <source>
        <dbReference type="ARBA" id="ARBA00023316"/>
    </source>
</evidence>
<evidence type="ECO:0000256" key="8">
    <source>
        <dbReference type="ARBA" id="ARBA00022842"/>
    </source>
</evidence>
<dbReference type="EMBL" id="JBHSDK010000007">
    <property type="protein sequence ID" value="MFC4334585.1"/>
    <property type="molecule type" value="Genomic_DNA"/>
</dbReference>
<dbReference type="PROSITE" id="PS50975">
    <property type="entry name" value="ATP_GRASP"/>
    <property type="match status" value="1"/>
</dbReference>
<keyword evidence="8" id="KW-0460">Magnesium</keyword>
<evidence type="ECO:0000256" key="5">
    <source>
        <dbReference type="ARBA" id="ARBA00022723"/>
    </source>
</evidence>
<evidence type="ECO:0000256" key="6">
    <source>
        <dbReference type="ARBA" id="ARBA00022741"/>
    </source>
</evidence>
<evidence type="ECO:0000256" key="10">
    <source>
        <dbReference type="ARBA" id="ARBA00022984"/>
    </source>
</evidence>
<keyword evidence="9 13" id="KW-0133">Cell shape</keyword>
<keyword evidence="12 13" id="KW-0961">Cell wall biogenesis/degradation</keyword>
<dbReference type="InterPro" id="IPR000291">
    <property type="entry name" value="D-Ala_lig_Van_CS"/>
</dbReference>
<name>A0ABV8TVH2_9ACTN</name>
<dbReference type="InterPro" id="IPR016185">
    <property type="entry name" value="PreATP-grasp_dom_sf"/>
</dbReference>
<accession>A0ABV8TVH2</accession>
<evidence type="ECO:0000313" key="17">
    <source>
        <dbReference type="Proteomes" id="UP001595823"/>
    </source>
</evidence>
<dbReference type="InterPro" id="IPR005905">
    <property type="entry name" value="D_ala_D_ala"/>
</dbReference>
<evidence type="ECO:0000259" key="15">
    <source>
        <dbReference type="PROSITE" id="PS50975"/>
    </source>
</evidence>
<dbReference type="Gene3D" id="3.30.1490.20">
    <property type="entry name" value="ATP-grasp fold, A domain"/>
    <property type="match status" value="1"/>
</dbReference>
<keyword evidence="5" id="KW-0479">Metal-binding</keyword>
<keyword evidence="6 14" id="KW-0547">Nucleotide-binding</keyword>
<comment type="cofactor">
    <cofactor evidence="2">
        <name>Mg(2+)</name>
        <dbReference type="ChEBI" id="CHEBI:18420"/>
    </cofactor>
</comment>
<dbReference type="HAMAP" id="MF_00047">
    <property type="entry name" value="Dala_Dala_lig"/>
    <property type="match status" value="1"/>
</dbReference>
<dbReference type="InterPro" id="IPR011761">
    <property type="entry name" value="ATP-grasp"/>
</dbReference>
<dbReference type="SUPFAM" id="SSF56059">
    <property type="entry name" value="Glutathione synthetase ATP-binding domain-like"/>
    <property type="match status" value="1"/>
</dbReference>
<keyword evidence="10 13" id="KW-0573">Peptidoglycan synthesis</keyword>
<comment type="function">
    <text evidence="13">Cell wall formation.</text>
</comment>
<evidence type="ECO:0000256" key="2">
    <source>
        <dbReference type="ARBA" id="ARBA00001946"/>
    </source>
</evidence>
<evidence type="ECO:0000256" key="4">
    <source>
        <dbReference type="ARBA" id="ARBA00022598"/>
    </source>
</evidence>
<dbReference type="NCBIfam" id="TIGR01205">
    <property type="entry name" value="D_ala_D_alaTIGR"/>
    <property type="match status" value="1"/>
</dbReference>
<comment type="cofactor">
    <cofactor evidence="1">
        <name>Mn(2+)</name>
        <dbReference type="ChEBI" id="CHEBI:29035"/>
    </cofactor>
</comment>
<dbReference type="SUPFAM" id="SSF52440">
    <property type="entry name" value="PreATP-grasp domain"/>
    <property type="match status" value="1"/>
</dbReference>
<evidence type="ECO:0000256" key="11">
    <source>
        <dbReference type="ARBA" id="ARBA00023211"/>
    </source>
</evidence>
<dbReference type="GO" id="GO:0016874">
    <property type="term" value="F:ligase activity"/>
    <property type="evidence" value="ECO:0007669"/>
    <property type="project" value="UniProtKB-KW"/>
</dbReference>
<reference evidence="17" key="1">
    <citation type="journal article" date="2019" name="Int. J. Syst. Evol. Microbiol.">
        <title>The Global Catalogue of Microorganisms (GCM) 10K type strain sequencing project: providing services to taxonomists for standard genome sequencing and annotation.</title>
        <authorList>
            <consortium name="The Broad Institute Genomics Platform"/>
            <consortium name="The Broad Institute Genome Sequencing Center for Infectious Disease"/>
            <person name="Wu L."/>
            <person name="Ma J."/>
        </authorList>
    </citation>
    <scope>NUCLEOTIDE SEQUENCE [LARGE SCALE GENOMIC DNA]</scope>
    <source>
        <strain evidence="17">IBRC-M 10908</strain>
    </source>
</reference>
<dbReference type="RefSeq" id="WP_380618418.1">
    <property type="nucleotide sequence ID" value="NZ_JBHSDK010000007.1"/>
</dbReference>
<comment type="caution">
    <text evidence="16">The sequence shown here is derived from an EMBL/GenBank/DDBJ whole genome shotgun (WGS) entry which is preliminary data.</text>
</comment>
<sequence length="347" mass="36944">MSSKPTVAVLFGGRSVEHPVSCVSGSQAAKALRERGFEVRLIGLTREGAWVELEPGTEFAMGEQMPEVTAASGEPVVLDLGPGAEPLADVVFPIFHGPWGEDGTVQGLLEIAQVPFVGSGVLSSAVCMDKDVAKRLAAQAEIGQGPYAVLREASEAREKAEKLGLPVFVKPARAGSSLGISKIKDLADIDAAVEKAVEVDPKLVLEKGIEGMREIEVGVVVRDGEVVTAHPLEVLDQNADGWFDFDAKYLGSPEPFDLKPSFEGITAEQIQDVAKKVFATYDCRDYARIDFFLTAEGELLLNEVNTSPGLTPMSGVPQGCNELGLSYGELVETLVLNAASREGGRLY</sequence>
<evidence type="ECO:0000256" key="7">
    <source>
        <dbReference type="ARBA" id="ARBA00022840"/>
    </source>
</evidence>
<comment type="subcellular location">
    <subcellularLocation>
        <location evidence="13">Cytoplasm</location>
    </subcellularLocation>
</comment>
<proteinExistence type="inferred from homology"/>
<keyword evidence="7 14" id="KW-0067">ATP-binding</keyword>
<gene>
    <name evidence="13" type="primary">ddl</name>
    <name evidence="16" type="ORF">ACFPET_05175</name>
</gene>
<dbReference type="Proteomes" id="UP001595823">
    <property type="component" value="Unassembled WGS sequence"/>
</dbReference>
<dbReference type="InterPro" id="IPR011127">
    <property type="entry name" value="Dala_Dala_lig_N"/>
</dbReference>
<evidence type="ECO:0000313" key="16">
    <source>
        <dbReference type="EMBL" id="MFC4334585.1"/>
    </source>
</evidence>
<keyword evidence="11" id="KW-0464">Manganese</keyword>
<evidence type="ECO:0000256" key="14">
    <source>
        <dbReference type="PROSITE-ProRule" id="PRU00409"/>
    </source>
</evidence>
<comment type="similarity">
    <text evidence="3 13">Belongs to the D-alanine--D-alanine ligase family.</text>
</comment>
<evidence type="ECO:0000256" key="1">
    <source>
        <dbReference type="ARBA" id="ARBA00001936"/>
    </source>
</evidence>
<dbReference type="Gene3D" id="3.40.50.20">
    <property type="match status" value="1"/>
</dbReference>
<evidence type="ECO:0000256" key="9">
    <source>
        <dbReference type="ARBA" id="ARBA00022960"/>
    </source>
</evidence>
<dbReference type="PROSITE" id="PS00843">
    <property type="entry name" value="DALA_DALA_LIGASE_1"/>
    <property type="match status" value="1"/>
</dbReference>
<dbReference type="InterPro" id="IPR013815">
    <property type="entry name" value="ATP_grasp_subdomain_1"/>
</dbReference>
<feature type="domain" description="ATP-grasp" evidence="15">
    <location>
        <begin position="134"/>
        <end position="336"/>
    </location>
</feature>
<dbReference type="InterPro" id="IPR011095">
    <property type="entry name" value="Dala_Dala_lig_C"/>
</dbReference>
<dbReference type="EC" id="6.3.2.4" evidence="13"/>
<evidence type="ECO:0000256" key="13">
    <source>
        <dbReference type="HAMAP-Rule" id="MF_00047"/>
    </source>
</evidence>
<dbReference type="PANTHER" id="PTHR23132:SF25">
    <property type="entry name" value="D-ALANINE--D-ALANINE LIGASE A"/>
    <property type="match status" value="1"/>
</dbReference>
<dbReference type="PIRSF" id="PIRSF039102">
    <property type="entry name" value="Ddl/VanB"/>
    <property type="match status" value="1"/>
</dbReference>
<dbReference type="PANTHER" id="PTHR23132">
    <property type="entry name" value="D-ALANINE--D-ALANINE LIGASE"/>
    <property type="match status" value="1"/>
</dbReference>
<dbReference type="Pfam" id="PF01820">
    <property type="entry name" value="Dala_Dala_lig_N"/>
    <property type="match status" value="1"/>
</dbReference>
<evidence type="ECO:0000256" key="3">
    <source>
        <dbReference type="ARBA" id="ARBA00010871"/>
    </source>
</evidence>